<dbReference type="InterPro" id="IPR051681">
    <property type="entry name" value="Ser/Thr_Kinases-Pseudokinases"/>
</dbReference>
<proteinExistence type="predicted"/>
<dbReference type="AlphaFoldDB" id="R7W0E4"/>
<reference evidence="1" key="1">
    <citation type="submission" date="2015-06" db="UniProtKB">
        <authorList>
            <consortium name="EnsemblPlants"/>
        </authorList>
    </citation>
    <scope>IDENTIFICATION</scope>
</reference>
<dbReference type="GO" id="GO:0005524">
    <property type="term" value="F:ATP binding"/>
    <property type="evidence" value="ECO:0007669"/>
    <property type="project" value="InterPro"/>
</dbReference>
<dbReference type="SMART" id="SM00220">
    <property type="entry name" value="S_TKc"/>
    <property type="match status" value="1"/>
</dbReference>
<sequence length="140" mass="15780">MAGGNLYDFLHKQNNTLELSLILRIAIGISKGMDYLHQNNIIHRDLKSANVLVGDGQVVKIADFSVARQRSQEGDMTAETGTYRWMAPEVINHKSYDHKADVFSFAIVLWELVTLKVPYESLTPLQAALSVRQVRLLLDL</sequence>
<accession>R7W0E4</accession>
<dbReference type="EnsemblPlants" id="EMT02919">
    <property type="protein sequence ID" value="EMT02919"/>
    <property type="gene ID" value="F775_24674"/>
</dbReference>
<dbReference type="PANTHER" id="PTHR44329:SF79">
    <property type="entry name" value="OS04G0686650 PROTEIN"/>
    <property type="match status" value="1"/>
</dbReference>
<dbReference type="PROSITE" id="PS00108">
    <property type="entry name" value="PROTEIN_KINASE_ST"/>
    <property type="match status" value="1"/>
</dbReference>
<dbReference type="InterPro" id="IPR000719">
    <property type="entry name" value="Prot_kinase_dom"/>
</dbReference>
<dbReference type="PRINTS" id="PR00109">
    <property type="entry name" value="TYRKINASE"/>
</dbReference>
<dbReference type="GO" id="GO:0004674">
    <property type="term" value="F:protein serine/threonine kinase activity"/>
    <property type="evidence" value="ECO:0007669"/>
    <property type="project" value="TreeGrafter"/>
</dbReference>
<dbReference type="Pfam" id="PF07714">
    <property type="entry name" value="PK_Tyr_Ser-Thr"/>
    <property type="match status" value="1"/>
</dbReference>
<evidence type="ECO:0000313" key="1">
    <source>
        <dbReference type="EnsemblPlants" id="EMT02919"/>
    </source>
</evidence>
<dbReference type="PROSITE" id="PS50011">
    <property type="entry name" value="PROTEIN_KINASE_DOM"/>
    <property type="match status" value="1"/>
</dbReference>
<dbReference type="InterPro" id="IPR011009">
    <property type="entry name" value="Kinase-like_dom_sf"/>
</dbReference>
<organism evidence="1">
    <name type="scientific">Aegilops tauschii</name>
    <name type="common">Tausch's goatgrass</name>
    <name type="synonym">Aegilops squarrosa</name>
    <dbReference type="NCBI Taxonomy" id="37682"/>
    <lineage>
        <taxon>Eukaryota</taxon>
        <taxon>Viridiplantae</taxon>
        <taxon>Streptophyta</taxon>
        <taxon>Embryophyta</taxon>
        <taxon>Tracheophyta</taxon>
        <taxon>Spermatophyta</taxon>
        <taxon>Magnoliopsida</taxon>
        <taxon>Liliopsida</taxon>
        <taxon>Poales</taxon>
        <taxon>Poaceae</taxon>
        <taxon>BOP clade</taxon>
        <taxon>Pooideae</taxon>
        <taxon>Triticodae</taxon>
        <taxon>Triticeae</taxon>
        <taxon>Triticinae</taxon>
        <taxon>Aegilops</taxon>
    </lineage>
</organism>
<dbReference type="PANTHER" id="PTHR44329">
    <property type="entry name" value="SERINE/THREONINE-PROTEIN KINASE TNNI3K-RELATED"/>
    <property type="match status" value="1"/>
</dbReference>
<dbReference type="InterPro" id="IPR001245">
    <property type="entry name" value="Ser-Thr/Tyr_kinase_cat_dom"/>
</dbReference>
<dbReference type="SUPFAM" id="SSF56112">
    <property type="entry name" value="Protein kinase-like (PK-like)"/>
    <property type="match status" value="1"/>
</dbReference>
<dbReference type="InterPro" id="IPR008271">
    <property type="entry name" value="Ser/Thr_kinase_AS"/>
</dbReference>
<protein>
    <submittedName>
        <fullName evidence="1">Serine/threonine-protein kinase HT1</fullName>
    </submittedName>
</protein>
<dbReference type="Gene3D" id="1.10.510.10">
    <property type="entry name" value="Transferase(Phosphotransferase) domain 1"/>
    <property type="match status" value="1"/>
</dbReference>
<name>R7W0E4_AEGTA</name>